<name>A0A0G3GW53_9CORY</name>
<evidence type="ECO:0000256" key="4">
    <source>
        <dbReference type="ARBA" id="ARBA00022989"/>
    </source>
</evidence>
<evidence type="ECO:0000256" key="3">
    <source>
        <dbReference type="ARBA" id="ARBA00022692"/>
    </source>
</evidence>
<dbReference type="OrthoDB" id="4426939at2"/>
<feature type="transmembrane region" description="Helical" evidence="6">
    <location>
        <begin position="21"/>
        <end position="39"/>
    </location>
</feature>
<evidence type="ECO:0000256" key="1">
    <source>
        <dbReference type="ARBA" id="ARBA00004651"/>
    </source>
</evidence>
<feature type="transmembrane region" description="Helical" evidence="6">
    <location>
        <begin position="311"/>
        <end position="335"/>
    </location>
</feature>
<feature type="transmembrane region" description="Helical" evidence="6">
    <location>
        <begin position="259"/>
        <end position="279"/>
    </location>
</feature>
<sequence length="416" mass="44433">MASRKHLFAFPAYRRLMAGQTASTLGSSVSTFALFIYTFDTTGSASLAATVSSLSVIATLLVSVPAGAWIDKINPLSAIFVSVWCGLITTTAAVCLHYFLGTIPAGFLCAISFLLGSATALFAPAERAVIKRMIPPELLGTAMAINQTRYSIGTVGGPLVGAVLYAREKAAAFGFDLITYIFAAWMFRSIPYVHVPQVHDLELDTTGNYRVVITWIKSNPLLCTVVWFTPILNFAMSGSLNSVYVMIAHNPTGSTQLGWFQSSYGLCGLLGSFIATAIVARVRGGVILCCCAVIFAMVFLIAPWLDGWLPAAGVFGCFALALPCFNAVLSGYFVIAVPHHYVGKATAIMVVTAMGFMPLGMWISGILIEIYSPAVSFYCFAAVFTIAVIGFLATPAVRYLPVLREIPSGTTHQGNQ</sequence>
<accession>A0A0G3GW53</accession>
<dbReference type="SUPFAM" id="SSF103473">
    <property type="entry name" value="MFS general substrate transporter"/>
    <property type="match status" value="1"/>
</dbReference>
<reference evidence="8" key="2">
    <citation type="submission" date="2015-05" db="EMBL/GenBank/DDBJ databases">
        <title>Complete genome sequence of Corynebacterium mustelae DSM 45274, isolated from various tissues of a male ferret with lethal sepsis.</title>
        <authorList>
            <person name="Ruckert C."/>
            <person name="Albersmeier A."/>
            <person name="Winkler A."/>
            <person name="Tauch A."/>
        </authorList>
    </citation>
    <scope>NUCLEOTIDE SEQUENCE [LARGE SCALE GENOMIC DNA]</scope>
    <source>
        <strain evidence="8">DSM 45274</strain>
    </source>
</reference>
<protein>
    <submittedName>
        <fullName evidence="7">Major Facilitator Superfamily transporter</fullName>
    </submittedName>
</protein>
<evidence type="ECO:0000256" key="5">
    <source>
        <dbReference type="ARBA" id="ARBA00023136"/>
    </source>
</evidence>
<evidence type="ECO:0000313" key="7">
    <source>
        <dbReference type="EMBL" id="AKK05389.1"/>
    </source>
</evidence>
<dbReference type="STRING" id="571915.CMUST_05255"/>
<gene>
    <name evidence="7" type="ORF">CMUST_05255</name>
</gene>
<keyword evidence="5 6" id="KW-0472">Membrane</keyword>
<dbReference type="RefSeq" id="WP_047261616.1">
    <property type="nucleotide sequence ID" value="NZ_CP011542.1"/>
</dbReference>
<feature type="transmembrane region" description="Helical" evidence="6">
    <location>
        <begin position="76"/>
        <end position="99"/>
    </location>
</feature>
<dbReference type="GO" id="GO:0005886">
    <property type="term" value="C:plasma membrane"/>
    <property type="evidence" value="ECO:0007669"/>
    <property type="project" value="UniProtKB-SubCell"/>
</dbReference>
<dbReference type="EMBL" id="CP011542">
    <property type="protein sequence ID" value="AKK05389.1"/>
    <property type="molecule type" value="Genomic_DNA"/>
</dbReference>
<dbReference type="PANTHER" id="PTHR23513">
    <property type="entry name" value="INTEGRAL MEMBRANE EFFLUX PROTEIN-RELATED"/>
    <property type="match status" value="1"/>
</dbReference>
<dbReference type="KEGG" id="cmv:CMUST_05255"/>
<proteinExistence type="predicted"/>
<keyword evidence="3 6" id="KW-0812">Transmembrane</keyword>
<feature type="transmembrane region" description="Helical" evidence="6">
    <location>
        <begin position="105"/>
        <end position="123"/>
    </location>
</feature>
<feature type="transmembrane region" description="Helical" evidence="6">
    <location>
        <begin position="347"/>
        <end position="368"/>
    </location>
</feature>
<evidence type="ECO:0000256" key="2">
    <source>
        <dbReference type="ARBA" id="ARBA00022475"/>
    </source>
</evidence>
<dbReference type="Proteomes" id="UP000035199">
    <property type="component" value="Chromosome"/>
</dbReference>
<reference evidence="7 8" key="1">
    <citation type="journal article" date="2015" name="Genome Announc.">
        <title>Complete Genome Sequence of the Type Strain Corynebacterium mustelae DSM 45274, Isolated from Various Tissues of a Male Ferret with Lethal Sepsis.</title>
        <authorList>
            <person name="Ruckert C."/>
            <person name="Eimer J."/>
            <person name="Winkler A."/>
            <person name="Tauch A."/>
        </authorList>
    </citation>
    <scope>NUCLEOTIDE SEQUENCE [LARGE SCALE GENOMIC DNA]</scope>
    <source>
        <strain evidence="7 8">DSM 45274</strain>
    </source>
</reference>
<dbReference type="AlphaFoldDB" id="A0A0G3GW53"/>
<keyword evidence="2" id="KW-1003">Cell membrane</keyword>
<dbReference type="Pfam" id="PF07690">
    <property type="entry name" value="MFS_1"/>
    <property type="match status" value="1"/>
</dbReference>
<dbReference type="PANTHER" id="PTHR23513:SF6">
    <property type="entry name" value="MAJOR FACILITATOR SUPERFAMILY ASSOCIATED DOMAIN-CONTAINING PROTEIN"/>
    <property type="match status" value="1"/>
</dbReference>
<dbReference type="InterPro" id="IPR036259">
    <property type="entry name" value="MFS_trans_sf"/>
</dbReference>
<feature type="transmembrane region" description="Helical" evidence="6">
    <location>
        <begin position="286"/>
        <end position="305"/>
    </location>
</feature>
<feature type="transmembrane region" description="Helical" evidence="6">
    <location>
        <begin position="374"/>
        <end position="394"/>
    </location>
</feature>
<comment type="subcellular location">
    <subcellularLocation>
        <location evidence="1">Cell membrane</location>
        <topology evidence="1">Multi-pass membrane protein</topology>
    </subcellularLocation>
</comment>
<keyword evidence="8" id="KW-1185">Reference proteome</keyword>
<evidence type="ECO:0000313" key="8">
    <source>
        <dbReference type="Proteomes" id="UP000035199"/>
    </source>
</evidence>
<dbReference type="InterPro" id="IPR011701">
    <property type="entry name" value="MFS"/>
</dbReference>
<dbReference type="Gene3D" id="1.20.1250.20">
    <property type="entry name" value="MFS general substrate transporter like domains"/>
    <property type="match status" value="1"/>
</dbReference>
<dbReference type="CDD" id="cd06173">
    <property type="entry name" value="MFS_MefA_like"/>
    <property type="match status" value="1"/>
</dbReference>
<organism evidence="7 8">
    <name type="scientific">Corynebacterium mustelae</name>
    <dbReference type="NCBI Taxonomy" id="571915"/>
    <lineage>
        <taxon>Bacteria</taxon>
        <taxon>Bacillati</taxon>
        <taxon>Actinomycetota</taxon>
        <taxon>Actinomycetes</taxon>
        <taxon>Mycobacteriales</taxon>
        <taxon>Corynebacteriaceae</taxon>
        <taxon>Corynebacterium</taxon>
    </lineage>
</organism>
<evidence type="ECO:0000256" key="6">
    <source>
        <dbReference type="SAM" id="Phobius"/>
    </source>
</evidence>
<dbReference type="GO" id="GO:0022857">
    <property type="term" value="F:transmembrane transporter activity"/>
    <property type="evidence" value="ECO:0007669"/>
    <property type="project" value="InterPro"/>
</dbReference>
<dbReference type="PATRIC" id="fig|571915.4.peg.1112"/>
<keyword evidence="4 6" id="KW-1133">Transmembrane helix</keyword>
<feature type="transmembrane region" description="Helical" evidence="6">
    <location>
        <begin position="45"/>
        <end position="64"/>
    </location>
</feature>
<feature type="transmembrane region" description="Helical" evidence="6">
    <location>
        <begin position="225"/>
        <end position="247"/>
    </location>
</feature>